<gene>
    <name evidence="1" type="ORF">SDC9_99607</name>
</gene>
<sequence length="107" mass="11680">MGPSLNSKLPVLELYTDIPVISEGSKSGVNCILLKLHPKDFAMACTRVVFPTPGTSSISTWPLLSMATTIFSITLRFPTKARPTLSTIFKAVLFISLNVFTPIICYT</sequence>
<accession>A0A645APN8</accession>
<evidence type="ECO:0000313" key="1">
    <source>
        <dbReference type="EMBL" id="MPM52843.1"/>
    </source>
</evidence>
<dbReference type="EMBL" id="VSSQ01014053">
    <property type="protein sequence ID" value="MPM52843.1"/>
    <property type="molecule type" value="Genomic_DNA"/>
</dbReference>
<protein>
    <submittedName>
        <fullName evidence="1">Uncharacterized protein</fullName>
    </submittedName>
</protein>
<name>A0A645APN8_9ZZZZ</name>
<proteinExistence type="predicted"/>
<organism evidence="1">
    <name type="scientific">bioreactor metagenome</name>
    <dbReference type="NCBI Taxonomy" id="1076179"/>
    <lineage>
        <taxon>unclassified sequences</taxon>
        <taxon>metagenomes</taxon>
        <taxon>ecological metagenomes</taxon>
    </lineage>
</organism>
<reference evidence="1" key="1">
    <citation type="submission" date="2019-08" db="EMBL/GenBank/DDBJ databases">
        <authorList>
            <person name="Kucharzyk K."/>
            <person name="Murdoch R.W."/>
            <person name="Higgins S."/>
            <person name="Loffler F."/>
        </authorList>
    </citation>
    <scope>NUCLEOTIDE SEQUENCE</scope>
</reference>
<comment type="caution">
    <text evidence="1">The sequence shown here is derived from an EMBL/GenBank/DDBJ whole genome shotgun (WGS) entry which is preliminary data.</text>
</comment>
<dbReference type="AlphaFoldDB" id="A0A645APN8"/>